<dbReference type="SUPFAM" id="SSF53850">
    <property type="entry name" value="Periplasmic binding protein-like II"/>
    <property type="match status" value="1"/>
</dbReference>
<name>A0A081C4J7_VECG1</name>
<dbReference type="AlphaFoldDB" id="A0A081C4J7"/>
<keyword evidence="3" id="KW-1185">Reference proteome</keyword>
<evidence type="ECO:0000256" key="1">
    <source>
        <dbReference type="SAM" id="SignalP"/>
    </source>
</evidence>
<accession>A0A081C4J7</accession>
<dbReference type="Proteomes" id="UP000030661">
    <property type="component" value="Unassembled WGS sequence"/>
</dbReference>
<feature type="chain" id="PRO_5001755475" evidence="1">
    <location>
        <begin position="27"/>
        <end position="420"/>
    </location>
</feature>
<dbReference type="Gene3D" id="3.40.190.10">
    <property type="entry name" value="Periplasmic binding protein-like II"/>
    <property type="match status" value="2"/>
</dbReference>
<evidence type="ECO:0000313" key="2">
    <source>
        <dbReference type="EMBL" id="GAK59502.1"/>
    </source>
</evidence>
<dbReference type="STRING" id="1499967.U27_06487"/>
<feature type="signal peptide" evidence="1">
    <location>
        <begin position="1"/>
        <end position="26"/>
    </location>
</feature>
<dbReference type="InterPro" id="IPR006059">
    <property type="entry name" value="SBP"/>
</dbReference>
<dbReference type="Pfam" id="PF13416">
    <property type="entry name" value="SBP_bac_8"/>
    <property type="match status" value="1"/>
</dbReference>
<dbReference type="PANTHER" id="PTHR42779">
    <property type="entry name" value="PROTEIN YNJB"/>
    <property type="match status" value="1"/>
</dbReference>
<sequence>MNKVFLNSIVFAIALMLIAASLPVGAVEPLWKEDFNIKTEFDLKTLTQENFYEVIVPLAKKEGSFVFFDFSNSFAPLWTEHIIPLFEKEYGIKVQHNSVKGDVALQQMLAARNAGQPSPTDLFFVTSTQTQALIDNGLAANIPMYKLLPNAKDVDETLATVTNGVNHGGYMVPFHRNQTAMAYNAQFVNEQDVPKNFDELLAWVKKNPGKLAATSPLRGGSGDGFLTSLMLRYVEGRCRDALSNFAITDDEARAWIGEGCLDPVGQYYKEFNPNVEITNGNSDTLNLLANGEAYIGTVWEDMTYDFIGRGLLPRTIRLYLLEDGQVGGGDGIFLPADSTKPASALLFLDFILSRDIQVIKLQINGSRSARTDINVKELLSADDAARLIPDDQYPAHAVQHVPIPIKNMGKEWYEAKIVGQ</sequence>
<gene>
    <name evidence="2" type="ORF">U27_06487</name>
</gene>
<keyword evidence="1" id="KW-0732">Signal</keyword>
<dbReference type="EMBL" id="DF820470">
    <property type="protein sequence ID" value="GAK59502.1"/>
    <property type="molecule type" value="Genomic_DNA"/>
</dbReference>
<reference evidence="2" key="1">
    <citation type="journal article" date="2015" name="PeerJ">
        <title>First genomic representation of candidate bacterial phylum KSB3 points to enhanced environmental sensing as a trigger of wastewater bulking.</title>
        <authorList>
            <person name="Sekiguchi Y."/>
            <person name="Ohashi A."/>
            <person name="Parks D.H."/>
            <person name="Yamauchi T."/>
            <person name="Tyson G.W."/>
            <person name="Hugenholtz P."/>
        </authorList>
    </citation>
    <scope>NUCLEOTIDE SEQUENCE [LARGE SCALE GENOMIC DNA]</scope>
</reference>
<proteinExistence type="predicted"/>
<protein>
    <submittedName>
        <fullName evidence="2">ABC transporter, substrate binding protein</fullName>
    </submittedName>
</protein>
<dbReference type="eggNOG" id="COG4134">
    <property type="taxonomic scope" value="Bacteria"/>
</dbReference>
<dbReference type="PANTHER" id="PTHR42779:SF1">
    <property type="entry name" value="PROTEIN YNJB"/>
    <property type="match status" value="1"/>
</dbReference>
<organism evidence="2">
    <name type="scientific">Vecturithrix granuli</name>
    <dbReference type="NCBI Taxonomy" id="1499967"/>
    <lineage>
        <taxon>Bacteria</taxon>
        <taxon>Candidatus Moduliflexota</taxon>
        <taxon>Candidatus Vecturitrichia</taxon>
        <taxon>Candidatus Vecturitrichales</taxon>
        <taxon>Candidatus Vecturitrichaceae</taxon>
        <taxon>Candidatus Vecturithrix</taxon>
    </lineage>
</organism>
<dbReference type="HOGENOM" id="CLU_656764_0_0_0"/>
<evidence type="ECO:0000313" key="3">
    <source>
        <dbReference type="Proteomes" id="UP000030661"/>
    </source>
</evidence>